<comment type="caution">
    <text evidence="5">The sequence shown here is derived from an EMBL/GenBank/DDBJ whole genome shotgun (WGS) entry which is preliminary data.</text>
</comment>
<evidence type="ECO:0000313" key="5">
    <source>
        <dbReference type="EMBL" id="NIK58512.1"/>
    </source>
</evidence>
<keyword evidence="6" id="KW-1185">Reference proteome</keyword>
<evidence type="ECO:0000259" key="4">
    <source>
        <dbReference type="PROSITE" id="PS50932"/>
    </source>
</evidence>
<dbReference type="Pfam" id="PF00356">
    <property type="entry name" value="LacI"/>
    <property type="match status" value="1"/>
</dbReference>
<dbReference type="GO" id="GO:0000976">
    <property type="term" value="F:transcription cis-regulatory region binding"/>
    <property type="evidence" value="ECO:0007669"/>
    <property type="project" value="TreeGrafter"/>
</dbReference>
<dbReference type="SUPFAM" id="SSF47413">
    <property type="entry name" value="lambda repressor-like DNA-binding domains"/>
    <property type="match status" value="1"/>
</dbReference>
<dbReference type="Pfam" id="PF13377">
    <property type="entry name" value="Peripla_BP_3"/>
    <property type="match status" value="1"/>
</dbReference>
<dbReference type="PANTHER" id="PTHR30146">
    <property type="entry name" value="LACI-RELATED TRANSCRIPTIONAL REPRESSOR"/>
    <property type="match status" value="1"/>
</dbReference>
<accession>A0A7X5VCB1</accession>
<keyword evidence="1" id="KW-0805">Transcription regulation</keyword>
<evidence type="ECO:0000313" key="6">
    <source>
        <dbReference type="Proteomes" id="UP000555407"/>
    </source>
</evidence>
<keyword evidence="2" id="KW-0238">DNA-binding</keyword>
<evidence type="ECO:0000256" key="1">
    <source>
        <dbReference type="ARBA" id="ARBA00023015"/>
    </source>
</evidence>
<dbReference type="CDD" id="cd06285">
    <property type="entry name" value="PBP1_LacI-like"/>
    <property type="match status" value="1"/>
</dbReference>
<dbReference type="InterPro" id="IPR028082">
    <property type="entry name" value="Peripla_BP_I"/>
</dbReference>
<proteinExistence type="predicted"/>
<dbReference type="Gene3D" id="3.40.50.2300">
    <property type="match status" value="2"/>
</dbReference>
<dbReference type="InterPro" id="IPR046335">
    <property type="entry name" value="LacI/GalR-like_sensor"/>
</dbReference>
<dbReference type="InterPro" id="IPR000843">
    <property type="entry name" value="HTH_LacI"/>
</dbReference>
<dbReference type="AlphaFoldDB" id="A0A7X5VCB1"/>
<name>A0A7X5VCB1_9ACTN</name>
<gene>
    <name evidence="5" type="ORF">BJY22_004229</name>
</gene>
<dbReference type="PROSITE" id="PS50932">
    <property type="entry name" value="HTH_LACI_2"/>
    <property type="match status" value="1"/>
</dbReference>
<sequence>MADEDAARSAQERATHKLIAERAGVHPSTVSRILRRPPGPRRADFAATELKVREIAEELGYRPDLTAASLRTRRSFVVGVLLPQLHDVVLATILSGIDTAAFRLGYQTIVTTTSGDSERRRQRLEMLLSRRVDGLIIGDATLDEDIYTALRRPRTPHVLVNHRARGHVAVTGDDQLGGRLAAEHLLDAGHRTVGVIAGPRYPTALDRVRGFTQVYDRAGCPVPDGYVVHSEFDPEGGRRAARELLGLSPRPTALFAVNDSAAIGAMGVLRDEGLQVGRDVALVGYNDIAMARDLPVPLTSVHAPLVEMGEQAATLLIDLIDGKDRKSAKVTPHLVVRESSAAVSAAQFSSRLGG</sequence>
<dbReference type="EMBL" id="JAASRO010000001">
    <property type="protein sequence ID" value="NIK58512.1"/>
    <property type="molecule type" value="Genomic_DNA"/>
</dbReference>
<dbReference type="SUPFAM" id="SSF53822">
    <property type="entry name" value="Periplasmic binding protein-like I"/>
    <property type="match status" value="1"/>
</dbReference>
<dbReference type="Proteomes" id="UP000555407">
    <property type="component" value="Unassembled WGS sequence"/>
</dbReference>
<dbReference type="SMART" id="SM00354">
    <property type="entry name" value="HTH_LACI"/>
    <property type="match status" value="1"/>
</dbReference>
<evidence type="ECO:0000256" key="3">
    <source>
        <dbReference type="ARBA" id="ARBA00023163"/>
    </source>
</evidence>
<dbReference type="Gene3D" id="1.10.260.40">
    <property type="entry name" value="lambda repressor-like DNA-binding domains"/>
    <property type="match status" value="1"/>
</dbReference>
<protein>
    <submittedName>
        <fullName evidence="5">LacI family transcriptional regulator</fullName>
    </submittedName>
</protein>
<keyword evidence="3" id="KW-0804">Transcription</keyword>
<dbReference type="PANTHER" id="PTHR30146:SF109">
    <property type="entry name" value="HTH-TYPE TRANSCRIPTIONAL REGULATOR GALS"/>
    <property type="match status" value="1"/>
</dbReference>
<dbReference type="RefSeq" id="WP_167209365.1">
    <property type="nucleotide sequence ID" value="NZ_JAASRO010000001.1"/>
</dbReference>
<evidence type="ECO:0000256" key="2">
    <source>
        <dbReference type="ARBA" id="ARBA00023125"/>
    </source>
</evidence>
<feature type="domain" description="HTH lacI-type" evidence="4">
    <location>
        <begin position="19"/>
        <end position="72"/>
    </location>
</feature>
<dbReference type="CDD" id="cd01392">
    <property type="entry name" value="HTH_LacI"/>
    <property type="match status" value="1"/>
</dbReference>
<dbReference type="InterPro" id="IPR010982">
    <property type="entry name" value="Lambda_DNA-bd_dom_sf"/>
</dbReference>
<reference evidence="5 6" key="1">
    <citation type="submission" date="2020-03" db="EMBL/GenBank/DDBJ databases">
        <title>Sequencing the genomes of 1000 actinobacteria strains.</title>
        <authorList>
            <person name="Klenk H.-P."/>
        </authorList>
    </citation>
    <scope>NUCLEOTIDE SEQUENCE [LARGE SCALE GENOMIC DNA]</scope>
    <source>
        <strain evidence="5 6">DSM 45490</strain>
    </source>
</reference>
<dbReference type="GO" id="GO:0003700">
    <property type="term" value="F:DNA-binding transcription factor activity"/>
    <property type="evidence" value="ECO:0007669"/>
    <property type="project" value="TreeGrafter"/>
</dbReference>
<organism evidence="5 6">
    <name type="scientific">Kribbella shirazensis</name>
    <dbReference type="NCBI Taxonomy" id="1105143"/>
    <lineage>
        <taxon>Bacteria</taxon>
        <taxon>Bacillati</taxon>
        <taxon>Actinomycetota</taxon>
        <taxon>Actinomycetes</taxon>
        <taxon>Propionibacteriales</taxon>
        <taxon>Kribbellaceae</taxon>
        <taxon>Kribbella</taxon>
    </lineage>
</organism>